<name>A0AA96LQJ3_9BACL</name>
<dbReference type="AlphaFoldDB" id="A0AA96LQJ3"/>
<keyword evidence="2" id="KW-1185">Reference proteome</keyword>
<dbReference type="KEGG" id="proo:MJB10_04565"/>
<dbReference type="EMBL" id="CP130319">
    <property type="protein sequence ID" value="WNR45413.1"/>
    <property type="molecule type" value="Genomic_DNA"/>
</dbReference>
<proteinExistence type="predicted"/>
<dbReference type="Proteomes" id="UP001304650">
    <property type="component" value="Chromosome"/>
</dbReference>
<reference evidence="1" key="1">
    <citation type="submission" date="2022-02" db="EMBL/GenBank/DDBJ databases">
        <title>Paenibacillus sp. MBLB1832 Whole Genome Shotgun Sequencing.</title>
        <authorList>
            <person name="Hwang C.Y."/>
            <person name="Cho E.-S."/>
            <person name="Seo M.-J."/>
        </authorList>
    </citation>
    <scope>NUCLEOTIDE SEQUENCE</scope>
    <source>
        <strain evidence="1">MBLB1832</strain>
    </source>
</reference>
<sequence length="264" mass="29774">MAVKQVDKEVYVRIYKQMIAINTAVLLNRKKIDEFKHSCSCKNNKNALLLQIMRQLKAINNRVLINQNTIGTQLVLSGKQNNKIDLNNIIMQLKLNRQNVAMNFKMVARLYKCGKYNAQTKKKLRIILKQLKKIFKNLTLTQRIVNNLLLPPITKCPSGHFCIPVRLIPGLSLELDVDPKGLTIKGTLKVFGAEVFSGTLSLTNPTLTIGGEFGLFLAELKLIGQFGDIAHGHFRIILQGRACIGPPIDFLRDCTGFNEIIYDQ</sequence>
<dbReference type="RefSeq" id="WP_314802139.1">
    <property type="nucleotide sequence ID" value="NZ_CP130319.1"/>
</dbReference>
<protein>
    <submittedName>
        <fullName evidence="1">Uncharacterized protein</fullName>
    </submittedName>
</protein>
<evidence type="ECO:0000313" key="1">
    <source>
        <dbReference type="EMBL" id="WNR45413.1"/>
    </source>
</evidence>
<gene>
    <name evidence="1" type="ORF">MJB10_04565</name>
</gene>
<evidence type="ECO:0000313" key="2">
    <source>
        <dbReference type="Proteomes" id="UP001304650"/>
    </source>
</evidence>
<accession>A0AA96LQJ3</accession>
<organism evidence="1 2">
    <name type="scientific">Paenibacillus roseopurpureus</name>
    <dbReference type="NCBI Taxonomy" id="2918901"/>
    <lineage>
        <taxon>Bacteria</taxon>
        <taxon>Bacillati</taxon>
        <taxon>Bacillota</taxon>
        <taxon>Bacilli</taxon>
        <taxon>Bacillales</taxon>
        <taxon>Paenibacillaceae</taxon>
        <taxon>Paenibacillus</taxon>
    </lineage>
</organism>